<protein>
    <recommendedName>
        <fullName evidence="3">DUF1150 domain-containing protein</fullName>
    </recommendedName>
</protein>
<keyword evidence="2" id="KW-1185">Reference proteome</keyword>
<dbReference type="KEGG" id="rhp:LPB142_13280"/>
<accession>A0A1D9MEJ6</accession>
<evidence type="ECO:0008006" key="3">
    <source>
        <dbReference type="Google" id="ProtNLM"/>
    </source>
</evidence>
<dbReference type="Pfam" id="PF06620">
    <property type="entry name" value="DUF1150"/>
    <property type="match status" value="1"/>
</dbReference>
<name>A0A1D9MEJ6_9RHOB</name>
<dbReference type="STRING" id="1850250.LPB142_13280"/>
<evidence type="ECO:0000313" key="1">
    <source>
        <dbReference type="EMBL" id="AOZ70169.1"/>
    </source>
</evidence>
<gene>
    <name evidence="1" type="ORF">LPB142_13280</name>
</gene>
<dbReference type="Proteomes" id="UP000176562">
    <property type="component" value="Chromosome"/>
</dbReference>
<proteinExistence type="predicted"/>
<sequence length="75" mass="8239">MHAPYDLGAGPENRIVYIRPVAVAELPAELRERAPGVDKLYALCDESGARLALVTDRRLAFVLARQHDFAAVSVH</sequence>
<dbReference type="AlphaFoldDB" id="A0A1D9MEJ6"/>
<reference evidence="1 2" key="1">
    <citation type="submission" date="2016-10" db="EMBL/GenBank/DDBJ databases">
        <title>Rhodobacter sp. LPB0142, isolated from sea water.</title>
        <authorList>
            <person name="Kim E."/>
            <person name="Yi H."/>
        </authorList>
    </citation>
    <scope>NUCLEOTIDE SEQUENCE [LARGE SCALE GENOMIC DNA]</scope>
    <source>
        <strain evidence="1 2">LPB0142</strain>
    </source>
</reference>
<dbReference type="InterPro" id="IPR009531">
    <property type="entry name" value="DUF1150"/>
</dbReference>
<dbReference type="EMBL" id="CP017781">
    <property type="protein sequence ID" value="AOZ70169.1"/>
    <property type="molecule type" value="Genomic_DNA"/>
</dbReference>
<evidence type="ECO:0000313" key="2">
    <source>
        <dbReference type="Proteomes" id="UP000176562"/>
    </source>
</evidence>
<organism evidence="1 2">
    <name type="scientific">Rhodobacter xanthinilyticus</name>
    <dbReference type="NCBI Taxonomy" id="1850250"/>
    <lineage>
        <taxon>Bacteria</taxon>
        <taxon>Pseudomonadati</taxon>
        <taxon>Pseudomonadota</taxon>
        <taxon>Alphaproteobacteria</taxon>
        <taxon>Rhodobacterales</taxon>
        <taxon>Rhodobacter group</taxon>
        <taxon>Rhodobacter</taxon>
    </lineage>
</organism>
<dbReference type="RefSeq" id="WP_068764928.1">
    <property type="nucleotide sequence ID" value="NZ_CP017781.1"/>
</dbReference>